<protein>
    <recommendedName>
        <fullName evidence="6">Lipoprotein</fullName>
    </recommendedName>
</protein>
<reference evidence="4 5" key="1">
    <citation type="submission" date="2018-06" db="EMBL/GenBank/DDBJ databases">
        <title>Three novel Pseudomonas species isolated from symptomatic oak.</title>
        <authorList>
            <person name="Bueno-Gonzalez V."/>
            <person name="Brady C."/>
        </authorList>
    </citation>
    <scope>NUCLEOTIDE SEQUENCE [LARGE SCALE GENOMIC DNA]</scope>
    <source>
        <strain evidence="3 4">P26B</strain>
        <strain evidence="2 5">P6B</strain>
    </source>
</reference>
<accession>A0A4Q9QZJ7</accession>
<dbReference type="OrthoDB" id="6892976at2"/>
<dbReference type="AlphaFoldDB" id="A0A4Q9QZJ7"/>
<evidence type="ECO:0000313" key="5">
    <source>
        <dbReference type="Proteomes" id="UP000293172"/>
    </source>
</evidence>
<organism evidence="2 5">
    <name type="scientific">Phytopseudomonas dryadis</name>
    <dbReference type="NCBI Taxonomy" id="2487520"/>
    <lineage>
        <taxon>Bacteria</taxon>
        <taxon>Pseudomonadati</taxon>
        <taxon>Pseudomonadota</taxon>
        <taxon>Gammaproteobacteria</taxon>
        <taxon>Pseudomonadales</taxon>
        <taxon>Pseudomonadaceae</taxon>
        <taxon>Phytopseudomonas</taxon>
    </lineage>
</organism>
<evidence type="ECO:0008006" key="6">
    <source>
        <dbReference type="Google" id="ProtNLM"/>
    </source>
</evidence>
<dbReference type="EMBL" id="QJUL01000018">
    <property type="protein sequence ID" value="TBU91569.1"/>
    <property type="molecule type" value="Genomic_DNA"/>
</dbReference>
<evidence type="ECO:0000313" key="2">
    <source>
        <dbReference type="EMBL" id="TBU91569.1"/>
    </source>
</evidence>
<name>A0A4Q9QZJ7_9GAMM</name>
<dbReference type="PROSITE" id="PS51257">
    <property type="entry name" value="PROKAR_LIPOPROTEIN"/>
    <property type="match status" value="1"/>
</dbReference>
<evidence type="ECO:0000313" key="3">
    <source>
        <dbReference type="EMBL" id="TBV07623.1"/>
    </source>
</evidence>
<dbReference type="Proteomes" id="UP000291334">
    <property type="component" value="Unassembled WGS sequence"/>
</dbReference>
<feature type="region of interest" description="Disordered" evidence="1">
    <location>
        <begin position="96"/>
        <end position="139"/>
    </location>
</feature>
<evidence type="ECO:0000256" key="1">
    <source>
        <dbReference type="SAM" id="MobiDB-lite"/>
    </source>
</evidence>
<proteinExistence type="predicted"/>
<evidence type="ECO:0000313" key="4">
    <source>
        <dbReference type="Proteomes" id="UP000291334"/>
    </source>
</evidence>
<gene>
    <name evidence="3" type="ORF">DNK34_07905</name>
    <name evidence="2" type="ORF">DNK44_13930</name>
</gene>
<dbReference type="EMBL" id="QJUM01000007">
    <property type="protein sequence ID" value="TBV07623.1"/>
    <property type="molecule type" value="Genomic_DNA"/>
</dbReference>
<sequence length="139" mass="14805">MKGSTAMIRAGLPLLATCLLLGACQTELEAPPYSHRYQAVTDANGQTVLVADACRRVADADAPPDEQALLRLAPGCANAANLLQMVERRADLLQGRQTGPTLAAPVGRAAQSYLEGYETDEKRRRRQEQQAQSATGGGQ</sequence>
<comment type="caution">
    <text evidence="2">The sequence shown here is derived from an EMBL/GenBank/DDBJ whole genome shotgun (WGS) entry which is preliminary data.</text>
</comment>
<dbReference type="Proteomes" id="UP000293172">
    <property type="component" value="Unassembled WGS sequence"/>
</dbReference>
<keyword evidence="4" id="KW-1185">Reference proteome</keyword>